<protein>
    <submittedName>
        <fullName evidence="2">GDSL-type esterase/lipase family protein</fullName>
    </submittedName>
</protein>
<sequence length="187" mass="20021">MLFGDSMLARFTKPRIRHLEHELGGAATVYNCATGGWDSSDGAARAALLGRIGWDTVVLSFGGNDCAPWKHVATDRFAVNMATIADAFAGARLVAFLPPVIEEIEKPALGSRSNRDLDEYREILRSVVGADACLDTDRILPPDAGARGLEPDGLHLTEDSYTLVIPVLAQVIGRGFGGSRRDRKAGS</sequence>
<reference evidence="2 3" key="1">
    <citation type="submission" date="2022-03" db="EMBL/GenBank/DDBJ databases">
        <title>Pseudonocardia alaer sp. nov., a novel actinomycete isolated from reed forest soil.</title>
        <authorList>
            <person name="Wang L."/>
        </authorList>
    </citation>
    <scope>NUCLEOTIDE SEQUENCE [LARGE SCALE GENOMIC DNA]</scope>
    <source>
        <strain evidence="2 3">Y-16303</strain>
    </source>
</reference>
<gene>
    <name evidence="2" type="ORF">MMF94_35995</name>
</gene>
<dbReference type="Gene3D" id="3.40.50.1110">
    <property type="entry name" value="SGNH hydrolase"/>
    <property type="match status" value="1"/>
</dbReference>
<name>A0ABS9TRG3_9PSEU</name>
<dbReference type="RefSeq" id="WP_241042022.1">
    <property type="nucleotide sequence ID" value="NZ_BAAAJF010000041.1"/>
</dbReference>
<evidence type="ECO:0000259" key="1">
    <source>
        <dbReference type="Pfam" id="PF13472"/>
    </source>
</evidence>
<accession>A0ABS9TRG3</accession>
<dbReference type="InterPro" id="IPR036514">
    <property type="entry name" value="SGNH_hydro_sf"/>
</dbReference>
<dbReference type="Proteomes" id="UP001299970">
    <property type="component" value="Unassembled WGS sequence"/>
</dbReference>
<keyword evidence="3" id="KW-1185">Reference proteome</keyword>
<dbReference type="Pfam" id="PF13472">
    <property type="entry name" value="Lipase_GDSL_2"/>
    <property type="match status" value="1"/>
</dbReference>
<comment type="caution">
    <text evidence="2">The sequence shown here is derived from an EMBL/GenBank/DDBJ whole genome shotgun (WGS) entry which is preliminary data.</text>
</comment>
<organism evidence="2 3">
    <name type="scientific">Pseudonocardia alaniniphila</name>
    <dbReference type="NCBI Taxonomy" id="75291"/>
    <lineage>
        <taxon>Bacteria</taxon>
        <taxon>Bacillati</taxon>
        <taxon>Actinomycetota</taxon>
        <taxon>Actinomycetes</taxon>
        <taxon>Pseudonocardiales</taxon>
        <taxon>Pseudonocardiaceae</taxon>
        <taxon>Pseudonocardia</taxon>
    </lineage>
</organism>
<dbReference type="InterPro" id="IPR013830">
    <property type="entry name" value="SGNH_hydro"/>
</dbReference>
<evidence type="ECO:0000313" key="3">
    <source>
        <dbReference type="Proteomes" id="UP001299970"/>
    </source>
</evidence>
<dbReference type="SUPFAM" id="SSF52266">
    <property type="entry name" value="SGNH hydrolase"/>
    <property type="match status" value="1"/>
</dbReference>
<dbReference type="EMBL" id="JAKXMK010000040">
    <property type="protein sequence ID" value="MCH6171134.1"/>
    <property type="molecule type" value="Genomic_DNA"/>
</dbReference>
<evidence type="ECO:0000313" key="2">
    <source>
        <dbReference type="EMBL" id="MCH6171134.1"/>
    </source>
</evidence>
<proteinExistence type="predicted"/>
<feature type="domain" description="SGNH hydrolase-type esterase" evidence="1">
    <location>
        <begin position="3"/>
        <end position="162"/>
    </location>
</feature>